<accession>A0A926NCV8</accession>
<evidence type="ECO:0000313" key="2">
    <source>
        <dbReference type="Proteomes" id="UP000626844"/>
    </source>
</evidence>
<comment type="caution">
    <text evidence="1">The sequence shown here is derived from an EMBL/GenBank/DDBJ whole genome shotgun (WGS) entry which is preliminary data.</text>
</comment>
<dbReference type="AlphaFoldDB" id="A0A926NCV8"/>
<sequence>MKYSNEKLKGLFSRVYHDKMEENDYADIKELIKKTFGNGDSHPDPSLLHQFNDVVVKTADEIAKPMVTDMLGLFANKSTAQRGNIVEIKIPQQNKAKVLWSATGSGVDLVRVEGKKSIVAVPAHLSAGFYYEPLDLVTESVDYFRMLVNDVANAKAKLYLDKVYEMIASAVAAGKIPAANVLSGSNLTIAQYNKLASTISRVAGGKTIFVADSLLIDYFLDQQQTSKPNLLTDRIREEILSALNPSEIGRTVAMNLVNPFTDETNSKVELPVNKGYMFSGGTNKKPFEIVEYGALRQQTASDIEDERVKMKITQDASISLIYGNAVGMVTEDASVAL</sequence>
<evidence type="ECO:0000313" key="1">
    <source>
        <dbReference type="EMBL" id="MBD1379209.1"/>
    </source>
</evidence>
<dbReference type="EMBL" id="JACXAI010000002">
    <property type="protein sequence ID" value="MBD1379209.1"/>
    <property type="molecule type" value="Genomic_DNA"/>
</dbReference>
<keyword evidence="2" id="KW-1185">Reference proteome</keyword>
<gene>
    <name evidence="1" type="ORF">IC621_03100</name>
</gene>
<protein>
    <submittedName>
        <fullName evidence="1">Uncharacterized protein</fullName>
    </submittedName>
</protein>
<dbReference type="Proteomes" id="UP000626844">
    <property type="component" value="Unassembled WGS sequence"/>
</dbReference>
<dbReference type="RefSeq" id="WP_191155606.1">
    <property type="nucleotide sequence ID" value="NZ_JACXAI010000002.1"/>
</dbReference>
<organism evidence="1 2">
    <name type="scientific">Metabacillus arenae</name>
    <dbReference type="NCBI Taxonomy" id="2771434"/>
    <lineage>
        <taxon>Bacteria</taxon>
        <taxon>Bacillati</taxon>
        <taxon>Bacillota</taxon>
        <taxon>Bacilli</taxon>
        <taxon>Bacillales</taxon>
        <taxon>Bacillaceae</taxon>
        <taxon>Metabacillus</taxon>
    </lineage>
</organism>
<reference evidence="1" key="1">
    <citation type="submission" date="2020-09" db="EMBL/GenBank/DDBJ databases">
        <title>A novel bacterium of genus Bacillus, isolated from South China Sea.</title>
        <authorList>
            <person name="Huang H."/>
            <person name="Mo K."/>
            <person name="Hu Y."/>
        </authorList>
    </citation>
    <scope>NUCLEOTIDE SEQUENCE</scope>
    <source>
        <strain evidence="1">IB182487</strain>
    </source>
</reference>
<name>A0A926NCV8_9BACI</name>
<proteinExistence type="predicted"/>